<dbReference type="PANTHER" id="PTHR43574">
    <property type="entry name" value="EPIMERASE-RELATED"/>
    <property type="match status" value="1"/>
</dbReference>
<dbReference type="InterPro" id="IPR001509">
    <property type="entry name" value="Epimerase_deHydtase"/>
</dbReference>
<accession>A0ABV7LAW6</accession>
<evidence type="ECO:0000313" key="4">
    <source>
        <dbReference type="Proteomes" id="UP001595536"/>
    </source>
</evidence>
<protein>
    <submittedName>
        <fullName evidence="3">NAD-dependent epimerase/dehydratase family protein</fullName>
    </submittedName>
</protein>
<sequence length="293" mass="31113">MAELLVIGLGYSASAFVARHGADYRRIVATKRAPDGSAPDGVETVAFDAEAPTAEALAAVTAALQSATHLLVSAQPLAAGDPALLHFRAAIATAPRLRSIVYYSTVGVYGDHGGAVVDETAELRPDSARARRRVAAEQAWLALGRESGKAAHVLRLAGIYGPSRNQLVKLRDGAAQRIIRDGHVFNRIHVEDVAQATAAAFRRAATEQRVWNVADDAPCGPWLPVAYAAALLGVAPPPEIPFAQAVMSPMARSFWSQNKRVSNRRLREELGVALLYPTYREGLAALAAAGEGR</sequence>
<dbReference type="Pfam" id="PF01370">
    <property type="entry name" value="Epimerase"/>
    <property type="match status" value="1"/>
</dbReference>
<keyword evidence="1" id="KW-0520">NAD</keyword>
<dbReference type="SUPFAM" id="SSF51735">
    <property type="entry name" value="NAD(P)-binding Rossmann-fold domains"/>
    <property type="match status" value="1"/>
</dbReference>
<dbReference type="InterPro" id="IPR036291">
    <property type="entry name" value="NAD(P)-bd_dom_sf"/>
</dbReference>
<evidence type="ECO:0000256" key="1">
    <source>
        <dbReference type="ARBA" id="ARBA00023027"/>
    </source>
</evidence>
<dbReference type="Proteomes" id="UP001595536">
    <property type="component" value="Unassembled WGS sequence"/>
</dbReference>
<dbReference type="Gene3D" id="3.40.50.720">
    <property type="entry name" value="NAD(P)-binding Rossmann-like Domain"/>
    <property type="match status" value="1"/>
</dbReference>
<proteinExistence type="predicted"/>
<dbReference type="RefSeq" id="WP_376831965.1">
    <property type="nucleotide sequence ID" value="NZ_JBHLWR010000006.1"/>
</dbReference>
<dbReference type="EMBL" id="JBHRUV010000004">
    <property type="protein sequence ID" value="MFC3264936.1"/>
    <property type="molecule type" value="Genomic_DNA"/>
</dbReference>
<gene>
    <name evidence="3" type="ORF">ACFOEX_01000</name>
</gene>
<feature type="domain" description="NAD-dependent epimerase/dehydratase" evidence="2">
    <location>
        <begin position="94"/>
        <end position="214"/>
    </location>
</feature>
<evidence type="ECO:0000259" key="2">
    <source>
        <dbReference type="Pfam" id="PF01370"/>
    </source>
</evidence>
<evidence type="ECO:0000313" key="3">
    <source>
        <dbReference type="EMBL" id="MFC3264936.1"/>
    </source>
</evidence>
<organism evidence="3 4">
    <name type="scientific">Camelimonas abortus</name>
    <dbReference type="NCBI Taxonomy" id="1017184"/>
    <lineage>
        <taxon>Bacteria</taxon>
        <taxon>Pseudomonadati</taxon>
        <taxon>Pseudomonadota</taxon>
        <taxon>Alphaproteobacteria</taxon>
        <taxon>Hyphomicrobiales</taxon>
        <taxon>Chelatococcaceae</taxon>
        <taxon>Camelimonas</taxon>
    </lineage>
</organism>
<reference evidence="4" key="1">
    <citation type="journal article" date="2019" name="Int. J. Syst. Evol. Microbiol.">
        <title>The Global Catalogue of Microorganisms (GCM) 10K type strain sequencing project: providing services to taxonomists for standard genome sequencing and annotation.</title>
        <authorList>
            <consortium name="The Broad Institute Genomics Platform"/>
            <consortium name="The Broad Institute Genome Sequencing Center for Infectious Disease"/>
            <person name="Wu L."/>
            <person name="Ma J."/>
        </authorList>
    </citation>
    <scope>NUCLEOTIDE SEQUENCE [LARGE SCALE GENOMIC DNA]</scope>
    <source>
        <strain evidence="4">CCM 7941</strain>
    </source>
</reference>
<comment type="caution">
    <text evidence="3">The sequence shown here is derived from an EMBL/GenBank/DDBJ whole genome shotgun (WGS) entry which is preliminary data.</text>
</comment>
<name>A0ABV7LAW6_9HYPH</name>
<keyword evidence="4" id="KW-1185">Reference proteome</keyword>